<reference evidence="2 3" key="1">
    <citation type="submission" date="2019-07" db="EMBL/GenBank/DDBJ databases">
        <title>WGS assembly of Gossypium mustelinum.</title>
        <authorList>
            <person name="Chen Z.J."/>
            <person name="Sreedasyam A."/>
            <person name="Ando A."/>
            <person name="Song Q."/>
            <person name="De L."/>
            <person name="Hulse-Kemp A."/>
            <person name="Ding M."/>
            <person name="Ye W."/>
            <person name="Kirkbride R."/>
            <person name="Jenkins J."/>
            <person name="Plott C."/>
            <person name="Lovell J."/>
            <person name="Lin Y.-M."/>
            <person name="Vaughn R."/>
            <person name="Liu B."/>
            <person name="Li W."/>
            <person name="Simpson S."/>
            <person name="Scheffler B."/>
            <person name="Saski C."/>
            <person name="Grover C."/>
            <person name="Hu G."/>
            <person name="Conover J."/>
            <person name="Carlson J."/>
            <person name="Shu S."/>
            <person name="Boston L."/>
            <person name="Williams M."/>
            <person name="Peterson D."/>
            <person name="Mcgee K."/>
            <person name="Jones D."/>
            <person name="Wendel J."/>
            <person name="Stelly D."/>
            <person name="Grimwood J."/>
            <person name="Schmutz J."/>
        </authorList>
    </citation>
    <scope>NUCLEOTIDE SEQUENCE [LARGE SCALE GENOMIC DNA]</scope>
    <source>
        <strain evidence="2">1408120.09</strain>
    </source>
</reference>
<protein>
    <submittedName>
        <fullName evidence="2">Uncharacterized protein</fullName>
    </submittedName>
</protein>
<keyword evidence="3" id="KW-1185">Reference proteome</keyword>
<dbReference type="Proteomes" id="UP000323597">
    <property type="component" value="Chromosome A05"/>
</dbReference>
<evidence type="ECO:0000313" key="2">
    <source>
        <dbReference type="EMBL" id="TYJ36265.1"/>
    </source>
</evidence>
<proteinExistence type="predicted"/>
<dbReference type="EMBL" id="CM017640">
    <property type="protein sequence ID" value="TYJ36265.1"/>
    <property type="molecule type" value="Genomic_DNA"/>
</dbReference>
<feature type="signal peptide" evidence="1">
    <location>
        <begin position="1"/>
        <end position="18"/>
    </location>
</feature>
<accession>A0A5D2ZBX9</accession>
<feature type="chain" id="PRO_5023030546" evidence="1">
    <location>
        <begin position="19"/>
        <end position="57"/>
    </location>
</feature>
<organism evidence="2 3">
    <name type="scientific">Gossypium mustelinum</name>
    <name type="common">Cotton</name>
    <name type="synonym">Gossypium caicoense</name>
    <dbReference type="NCBI Taxonomy" id="34275"/>
    <lineage>
        <taxon>Eukaryota</taxon>
        <taxon>Viridiplantae</taxon>
        <taxon>Streptophyta</taxon>
        <taxon>Embryophyta</taxon>
        <taxon>Tracheophyta</taxon>
        <taxon>Spermatophyta</taxon>
        <taxon>Magnoliopsida</taxon>
        <taxon>eudicotyledons</taxon>
        <taxon>Gunneridae</taxon>
        <taxon>Pentapetalae</taxon>
        <taxon>rosids</taxon>
        <taxon>malvids</taxon>
        <taxon>Malvales</taxon>
        <taxon>Malvaceae</taxon>
        <taxon>Malvoideae</taxon>
        <taxon>Gossypium</taxon>
    </lineage>
</organism>
<name>A0A5D2ZBX9_GOSMU</name>
<sequence length="57" mass="6568">MWQIIQGLFLLLFSKSRLKFCNLFFSNADQGVEKGEGNFLFIISSFFVPESTIQESN</sequence>
<evidence type="ECO:0000256" key="1">
    <source>
        <dbReference type="SAM" id="SignalP"/>
    </source>
</evidence>
<evidence type="ECO:0000313" key="3">
    <source>
        <dbReference type="Proteomes" id="UP000323597"/>
    </source>
</evidence>
<keyword evidence="1" id="KW-0732">Signal</keyword>
<gene>
    <name evidence="2" type="ORF">E1A91_A05G296100v1</name>
</gene>
<dbReference type="AlphaFoldDB" id="A0A5D2ZBX9"/>